<dbReference type="Proteomes" id="UP000228934">
    <property type="component" value="Unassembled WGS sequence"/>
</dbReference>
<feature type="compositionally biased region" description="Polar residues" evidence="1">
    <location>
        <begin position="48"/>
        <end position="57"/>
    </location>
</feature>
<keyword evidence="2" id="KW-1133">Transmembrane helix</keyword>
<accession>A0A2G9P862</accession>
<feature type="compositionally biased region" description="Pro residues" evidence="1">
    <location>
        <begin position="58"/>
        <end position="67"/>
    </location>
</feature>
<keyword evidence="4" id="KW-1185">Reference proteome</keyword>
<dbReference type="AlphaFoldDB" id="A0A2G9P862"/>
<feature type="region of interest" description="Disordered" evidence="1">
    <location>
        <begin position="48"/>
        <end position="132"/>
    </location>
</feature>
<protein>
    <submittedName>
        <fullName evidence="3">Uncharacterized protein</fullName>
    </submittedName>
</protein>
<evidence type="ECO:0000313" key="3">
    <source>
        <dbReference type="EMBL" id="PIN99479.1"/>
    </source>
</evidence>
<evidence type="ECO:0000256" key="2">
    <source>
        <dbReference type="SAM" id="Phobius"/>
    </source>
</evidence>
<name>A0A2G9P862_AQUCT</name>
<dbReference type="PANTHER" id="PTHR24637">
    <property type="entry name" value="COLLAGEN"/>
    <property type="match status" value="1"/>
</dbReference>
<dbReference type="OrthoDB" id="9397450at2759"/>
<gene>
    <name evidence="3" type="ORF">AB205_0169500</name>
</gene>
<evidence type="ECO:0000256" key="1">
    <source>
        <dbReference type="SAM" id="MobiDB-lite"/>
    </source>
</evidence>
<feature type="transmembrane region" description="Helical" evidence="2">
    <location>
        <begin position="159"/>
        <end position="181"/>
    </location>
</feature>
<reference evidence="4" key="1">
    <citation type="journal article" date="2017" name="Nat. Commun.">
        <title>The North American bullfrog draft genome provides insight into hormonal regulation of long noncoding RNA.</title>
        <authorList>
            <person name="Hammond S.A."/>
            <person name="Warren R.L."/>
            <person name="Vandervalk B.P."/>
            <person name="Kucuk E."/>
            <person name="Khan H."/>
            <person name="Gibb E.A."/>
            <person name="Pandoh P."/>
            <person name="Kirk H."/>
            <person name="Zhao Y."/>
            <person name="Jones M."/>
            <person name="Mungall A.J."/>
            <person name="Coope R."/>
            <person name="Pleasance S."/>
            <person name="Moore R.A."/>
            <person name="Holt R.A."/>
            <person name="Round J.M."/>
            <person name="Ohora S."/>
            <person name="Walle B.V."/>
            <person name="Veldhoen N."/>
            <person name="Helbing C.C."/>
            <person name="Birol I."/>
        </authorList>
    </citation>
    <scope>NUCLEOTIDE SEQUENCE [LARGE SCALE GENOMIC DNA]</scope>
</reference>
<feature type="compositionally biased region" description="Gly residues" evidence="1">
    <location>
        <begin position="74"/>
        <end position="83"/>
    </location>
</feature>
<keyword evidence="2" id="KW-0472">Membrane</keyword>
<sequence>MLTTSEKKRHIVQTGWSISLSDLYDVCLLKSLSSGQMSRFNQMLNQIPNDYYSNRNQPGPPGPPGPPGSAGMRGEPGPGGRSGFPGTPGAQGPPGERGMPGEKGERGNSGIGSQGPRGLPGPPGDRSIDHQVNPELDHQGLQALQGLQDLLADRVTKELGVLLVHLGIVMLHYVQVFLTMAKDIQNLINLKVDQLSLTVNPT</sequence>
<dbReference type="InterPro" id="IPR008160">
    <property type="entry name" value="Collagen"/>
</dbReference>
<dbReference type="Pfam" id="PF01391">
    <property type="entry name" value="Collagen"/>
    <property type="match status" value="1"/>
</dbReference>
<keyword evidence="2" id="KW-0812">Transmembrane</keyword>
<dbReference type="PANTHER" id="PTHR24637:SF377">
    <property type="entry name" value="COLLAGEN TYPE IX ALPHA 1 CHAIN"/>
    <property type="match status" value="1"/>
</dbReference>
<evidence type="ECO:0000313" key="4">
    <source>
        <dbReference type="Proteomes" id="UP000228934"/>
    </source>
</evidence>
<proteinExistence type="predicted"/>
<organism evidence="3 4">
    <name type="scientific">Aquarana catesbeiana</name>
    <name type="common">American bullfrog</name>
    <name type="synonym">Rana catesbeiana</name>
    <dbReference type="NCBI Taxonomy" id="8400"/>
    <lineage>
        <taxon>Eukaryota</taxon>
        <taxon>Metazoa</taxon>
        <taxon>Chordata</taxon>
        <taxon>Craniata</taxon>
        <taxon>Vertebrata</taxon>
        <taxon>Euteleostomi</taxon>
        <taxon>Amphibia</taxon>
        <taxon>Batrachia</taxon>
        <taxon>Anura</taxon>
        <taxon>Neobatrachia</taxon>
        <taxon>Ranoidea</taxon>
        <taxon>Ranidae</taxon>
        <taxon>Aquarana</taxon>
    </lineage>
</organism>
<dbReference type="EMBL" id="KV922572">
    <property type="protein sequence ID" value="PIN99479.1"/>
    <property type="molecule type" value="Genomic_DNA"/>
</dbReference>